<accession>X6MH01</accession>
<feature type="compositionally biased region" description="Basic and acidic residues" evidence="1">
    <location>
        <begin position="14"/>
        <end position="42"/>
    </location>
</feature>
<name>X6MH01_RETFI</name>
<evidence type="ECO:0000256" key="1">
    <source>
        <dbReference type="SAM" id="MobiDB-lite"/>
    </source>
</evidence>
<gene>
    <name evidence="2" type="ORF">RFI_24475</name>
</gene>
<evidence type="ECO:0000313" key="2">
    <source>
        <dbReference type="EMBL" id="ETO12901.1"/>
    </source>
</evidence>
<reference evidence="2 3" key="1">
    <citation type="journal article" date="2013" name="Curr. Biol.">
        <title>The Genome of the Foraminiferan Reticulomyxa filosa.</title>
        <authorList>
            <person name="Glockner G."/>
            <person name="Hulsmann N."/>
            <person name="Schleicher M."/>
            <person name="Noegel A.A."/>
            <person name="Eichinger L."/>
            <person name="Gallinger C."/>
            <person name="Pawlowski J."/>
            <person name="Sierra R."/>
            <person name="Euteneuer U."/>
            <person name="Pillet L."/>
            <person name="Moustafa A."/>
            <person name="Platzer M."/>
            <person name="Groth M."/>
            <person name="Szafranski K."/>
            <person name="Schliwa M."/>
        </authorList>
    </citation>
    <scope>NUCLEOTIDE SEQUENCE [LARGE SCALE GENOMIC DNA]</scope>
</reference>
<keyword evidence="3" id="KW-1185">Reference proteome</keyword>
<proteinExistence type="predicted"/>
<sequence>MVLLWHLAHMHHELTAQEKKTQPLEHQNEQDKTKTNETENKSEQNANTTDDNNKDTALLPFSSSSPFDERLLETVRQALIHKLLDKQNAQTISEALGHCYLHVHSLLIAEQKKRQNSAISNSNGQSDLLTEISSPLHTQVETLLLTLPHVLLHLLENQTNPYLQVSLTNILYMYMYI</sequence>
<organism evidence="2 3">
    <name type="scientific">Reticulomyxa filosa</name>
    <dbReference type="NCBI Taxonomy" id="46433"/>
    <lineage>
        <taxon>Eukaryota</taxon>
        <taxon>Sar</taxon>
        <taxon>Rhizaria</taxon>
        <taxon>Retaria</taxon>
        <taxon>Foraminifera</taxon>
        <taxon>Monothalamids</taxon>
        <taxon>Reticulomyxidae</taxon>
        <taxon>Reticulomyxa</taxon>
    </lineage>
</organism>
<dbReference type="AlphaFoldDB" id="X6MH01"/>
<protein>
    <submittedName>
        <fullName evidence="2">Uncharacterized protein</fullName>
    </submittedName>
</protein>
<dbReference type="Proteomes" id="UP000023152">
    <property type="component" value="Unassembled WGS sequence"/>
</dbReference>
<comment type="caution">
    <text evidence="2">The sequence shown here is derived from an EMBL/GenBank/DDBJ whole genome shotgun (WGS) entry which is preliminary data.</text>
</comment>
<dbReference type="EMBL" id="ASPP01020984">
    <property type="protein sequence ID" value="ETO12901.1"/>
    <property type="molecule type" value="Genomic_DNA"/>
</dbReference>
<evidence type="ECO:0000313" key="3">
    <source>
        <dbReference type="Proteomes" id="UP000023152"/>
    </source>
</evidence>
<feature type="region of interest" description="Disordered" evidence="1">
    <location>
        <begin position="14"/>
        <end position="58"/>
    </location>
</feature>